<name>A0A4P9YFD2_ROZAC</name>
<accession>A0A4P9YFD2</accession>
<dbReference type="Gene3D" id="3.40.140.10">
    <property type="entry name" value="Cytidine Deaminase, domain 2"/>
    <property type="match status" value="1"/>
</dbReference>
<dbReference type="GO" id="GO:0008270">
    <property type="term" value="F:zinc ion binding"/>
    <property type="evidence" value="ECO:0007669"/>
    <property type="project" value="InterPro"/>
</dbReference>
<dbReference type="InterPro" id="IPR035105">
    <property type="entry name" value="Deoxycytidylate_deaminase_dom"/>
</dbReference>
<keyword evidence="6" id="KW-0862">Zinc</keyword>
<evidence type="ECO:0000256" key="5">
    <source>
        <dbReference type="ARBA" id="ARBA00022801"/>
    </source>
</evidence>
<evidence type="ECO:0000313" key="12">
    <source>
        <dbReference type="Proteomes" id="UP000281549"/>
    </source>
</evidence>
<proteinExistence type="inferred from homology"/>
<dbReference type="Proteomes" id="UP000281549">
    <property type="component" value="Unassembled WGS sequence"/>
</dbReference>
<evidence type="ECO:0000256" key="4">
    <source>
        <dbReference type="ARBA" id="ARBA00022727"/>
    </source>
</evidence>
<protein>
    <recommendedName>
        <fullName evidence="9">Deoxycytidylate deaminase</fullName>
        <ecNumber evidence="7">3.5.4.12</ecNumber>
    </recommendedName>
    <alternativeName>
        <fullName evidence="8">dCMP deaminase</fullName>
    </alternativeName>
</protein>
<reference evidence="12" key="1">
    <citation type="journal article" date="2018" name="Nat. Microbiol.">
        <title>Leveraging single-cell genomics to expand the fungal tree of life.</title>
        <authorList>
            <person name="Ahrendt S.R."/>
            <person name="Quandt C.A."/>
            <person name="Ciobanu D."/>
            <person name="Clum A."/>
            <person name="Salamov A."/>
            <person name="Andreopoulos B."/>
            <person name="Cheng J.F."/>
            <person name="Woyke T."/>
            <person name="Pelin A."/>
            <person name="Henrissat B."/>
            <person name="Reynolds N.K."/>
            <person name="Benny G.L."/>
            <person name="Smith M.E."/>
            <person name="James T.Y."/>
            <person name="Grigoriev I.V."/>
        </authorList>
    </citation>
    <scope>NUCLEOTIDE SEQUENCE [LARGE SCALE GENOMIC DNA]</scope>
    <source>
        <strain evidence="12">CSF55</strain>
    </source>
</reference>
<feature type="domain" description="CMP/dCMP-type deaminase" evidence="10">
    <location>
        <begin position="136"/>
        <end position="270"/>
    </location>
</feature>
<dbReference type="CDD" id="cd01286">
    <property type="entry name" value="deoxycytidylate_deaminase"/>
    <property type="match status" value="1"/>
</dbReference>
<evidence type="ECO:0000259" key="10">
    <source>
        <dbReference type="PROSITE" id="PS51747"/>
    </source>
</evidence>
<evidence type="ECO:0000256" key="6">
    <source>
        <dbReference type="ARBA" id="ARBA00022833"/>
    </source>
</evidence>
<dbReference type="PROSITE" id="PS00903">
    <property type="entry name" value="CYT_DCMP_DEAMINASES_1"/>
    <property type="match status" value="1"/>
</dbReference>
<keyword evidence="3" id="KW-0479">Metal-binding</keyword>
<dbReference type="InterPro" id="IPR015517">
    <property type="entry name" value="dCMP_deaminase-rel"/>
</dbReference>
<comment type="cofactor">
    <cofactor evidence="1">
        <name>Zn(2+)</name>
        <dbReference type="ChEBI" id="CHEBI:29105"/>
    </cofactor>
</comment>
<keyword evidence="4" id="KW-0545">Nucleotide biosynthesis</keyword>
<dbReference type="PANTHER" id="PTHR11086">
    <property type="entry name" value="DEOXYCYTIDYLATE DEAMINASE-RELATED"/>
    <property type="match status" value="1"/>
</dbReference>
<dbReference type="InterPro" id="IPR016193">
    <property type="entry name" value="Cytidine_deaminase-like"/>
</dbReference>
<evidence type="ECO:0000256" key="7">
    <source>
        <dbReference type="ARBA" id="ARBA00038938"/>
    </source>
</evidence>
<dbReference type="InterPro" id="IPR002125">
    <property type="entry name" value="CMP_dCMP_dom"/>
</dbReference>
<evidence type="ECO:0000313" key="11">
    <source>
        <dbReference type="EMBL" id="RKP17000.1"/>
    </source>
</evidence>
<dbReference type="GO" id="GO:0004132">
    <property type="term" value="F:dCMP deaminase activity"/>
    <property type="evidence" value="ECO:0007669"/>
    <property type="project" value="UniProtKB-EC"/>
</dbReference>
<dbReference type="EC" id="3.5.4.12" evidence="7"/>
<dbReference type="SUPFAM" id="SSF53927">
    <property type="entry name" value="Cytidine deaminase-like"/>
    <property type="match status" value="1"/>
</dbReference>
<evidence type="ECO:0000256" key="1">
    <source>
        <dbReference type="ARBA" id="ARBA00001947"/>
    </source>
</evidence>
<sequence length="294" mass="33457">MVLIGVCGPSHSGKNTVLEYLEDKLSFNIISKEKINLEYVTRNWQRNMAFRIDNPIEQIPKFKKRPFFVSLGVESPLNLRMKRVEHNANNILNDETPWGSILSSCQVIVVNNGSLEDLWTCIDSIDILDPKWIRPPWDSYFMQLAELASHRSNCMKRRVGAVLVKNSIIMATGYNGTPRYYPNCLDGYCARCNDADVKCGQKLDECFCLHAEENALLEAGRDRANGGTIYCNTCPCIGCAKKIAQVGIKRVVYSVSYGMDSLTKEFFRAVNIELLQHEVQLNYPKTFYSKPLYN</sequence>
<dbReference type="GO" id="GO:0009165">
    <property type="term" value="P:nucleotide biosynthetic process"/>
    <property type="evidence" value="ECO:0007669"/>
    <property type="project" value="UniProtKB-KW"/>
</dbReference>
<dbReference type="AlphaFoldDB" id="A0A4P9YFD2"/>
<keyword evidence="5" id="KW-0378">Hydrolase</keyword>
<evidence type="ECO:0000256" key="2">
    <source>
        <dbReference type="ARBA" id="ARBA00006576"/>
    </source>
</evidence>
<dbReference type="PANTHER" id="PTHR11086:SF18">
    <property type="entry name" value="DEOXYCYTIDYLATE DEAMINASE"/>
    <property type="match status" value="1"/>
</dbReference>
<dbReference type="SUPFAM" id="SSF52540">
    <property type="entry name" value="P-loop containing nucleoside triphosphate hydrolases"/>
    <property type="match status" value="1"/>
</dbReference>
<evidence type="ECO:0000256" key="3">
    <source>
        <dbReference type="ARBA" id="ARBA00022723"/>
    </source>
</evidence>
<dbReference type="InterPro" id="IPR027417">
    <property type="entry name" value="P-loop_NTPase"/>
</dbReference>
<dbReference type="PROSITE" id="PS51747">
    <property type="entry name" value="CYT_DCMP_DEAMINASES_2"/>
    <property type="match status" value="1"/>
</dbReference>
<evidence type="ECO:0000256" key="9">
    <source>
        <dbReference type="ARBA" id="ARBA00071582"/>
    </source>
</evidence>
<comment type="similarity">
    <text evidence="2">Belongs to the cytidine and deoxycytidylate deaminase family.</text>
</comment>
<dbReference type="FunFam" id="3.40.140.10:FF:000035">
    <property type="entry name" value="dCMP deaminase"/>
    <property type="match status" value="1"/>
</dbReference>
<gene>
    <name evidence="11" type="ORF">ROZALSC1DRAFT_16888</name>
</gene>
<dbReference type="EMBL" id="ML006091">
    <property type="protein sequence ID" value="RKP17000.1"/>
    <property type="molecule type" value="Genomic_DNA"/>
</dbReference>
<dbReference type="InterPro" id="IPR016192">
    <property type="entry name" value="APOBEC/CMP_deaminase_Zn-bd"/>
</dbReference>
<dbReference type="Pfam" id="PF00383">
    <property type="entry name" value="dCMP_cyt_deam_1"/>
    <property type="match status" value="1"/>
</dbReference>
<dbReference type="GO" id="GO:0005737">
    <property type="term" value="C:cytoplasm"/>
    <property type="evidence" value="ECO:0007669"/>
    <property type="project" value="TreeGrafter"/>
</dbReference>
<organism evidence="11 12">
    <name type="scientific">Rozella allomycis (strain CSF55)</name>
    <dbReference type="NCBI Taxonomy" id="988480"/>
    <lineage>
        <taxon>Eukaryota</taxon>
        <taxon>Fungi</taxon>
        <taxon>Fungi incertae sedis</taxon>
        <taxon>Cryptomycota</taxon>
        <taxon>Cryptomycota incertae sedis</taxon>
        <taxon>Rozella</taxon>
    </lineage>
</organism>
<evidence type="ECO:0000256" key="8">
    <source>
        <dbReference type="ARBA" id="ARBA00041763"/>
    </source>
</evidence>